<accession>A0A024UBU9</accession>
<evidence type="ECO:0000256" key="1">
    <source>
        <dbReference type="SAM" id="MobiDB-lite"/>
    </source>
</evidence>
<evidence type="ECO:0000313" key="2">
    <source>
        <dbReference type="EMBL" id="ETW03680.1"/>
    </source>
</evidence>
<dbReference type="AlphaFoldDB" id="A0A024UBU9"/>
<name>A0A024UBU9_9STRA</name>
<sequence length="83" mass="9161">MGATVPVVVAIIASFKIRQPRAIKHMALPSFLFPTSATKANTSRASSITGDVVFNVKRLRRRISSAEDRVPTTPPPYPTRHQF</sequence>
<dbReference type="VEuPathDB" id="FungiDB:H310_05067"/>
<reference evidence="2" key="1">
    <citation type="submission" date="2013-12" db="EMBL/GenBank/DDBJ databases">
        <title>The Genome Sequence of Aphanomyces invadans NJM9701.</title>
        <authorList>
            <consortium name="The Broad Institute Genomics Platform"/>
            <person name="Russ C."/>
            <person name="Tyler B."/>
            <person name="van West P."/>
            <person name="Dieguez-Uribeondo J."/>
            <person name="Young S.K."/>
            <person name="Zeng Q."/>
            <person name="Gargeya S."/>
            <person name="Fitzgerald M."/>
            <person name="Abouelleil A."/>
            <person name="Alvarado L."/>
            <person name="Chapman S.B."/>
            <person name="Gainer-Dewar J."/>
            <person name="Goldberg J."/>
            <person name="Griggs A."/>
            <person name="Gujja S."/>
            <person name="Hansen M."/>
            <person name="Howarth C."/>
            <person name="Imamovic A."/>
            <person name="Ireland A."/>
            <person name="Larimer J."/>
            <person name="McCowan C."/>
            <person name="Murphy C."/>
            <person name="Pearson M."/>
            <person name="Poon T.W."/>
            <person name="Priest M."/>
            <person name="Roberts A."/>
            <person name="Saif S."/>
            <person name="Shea T."/>
            <person name="Sykes S."/>
            <person name="Wortman J."/>
            <person name="Nusbaum C."/>
            <person name="Birren B."/>
        </authorList>
    </citation>
    <scope>NUCLEOTIDE SEQUENCE [LARGE SCALE GENOMIC DNA]</scope>
    <source>
        <strain evidence="2">NJM9701</strain>
    </source>
</reference>
<feature type="region of interest" description="Disordered" evidence="1">
    <location>
        <begin position="64"/>
        <end position="83"/>
    </location>
</feature>
<gene>
    <name evidence="2" type="ORF">H310_05067</name>
</gene>
<feature type="compositionally biased region" description="Pro residues" evidence="1">
    <location>
        <begin position="72"/>
        <end position="83"/>
    </location>
</feature>
<dbReference type="RefSeq" id="XP_008867909.1">
    <property type="nucleotide sequence ID" value="XM_008869687.1"/>
</dbReference>
<organism evidence="2">
    <name type="scientific">Aphanomyces invadans</name>
    <dbReference type="NCBI Taxonomy" id="157072"/>
    <lineage>
        <taxon>Eukaryota</taxon>
        <taxon>Sar</taxon>
        <taxon>Stramenopiles</taxon>
        <taxon>Oomycota</taxon>
        <taxon>Saprolegniomycetes</taxon>
        <taxon>Saprolegniales</taxon>
        <taxon>Verrucalvaceae</taxon>
        <taxon>Aphanomyces</taxon>
    </lineage>
</organism>
<dbReference type="OrthoDB" id="10518498at2759"/>
<protein>
    <submittedName>
        <fullName evidence="2">Uncharacterized protein</fullName>
    </submittedName>
</protein>
<dbReference type="EMBL" id="KI913959">
    <property type="protein sequence ID" value="ETW03680.1"/>
    <property type="molecule type" value="Genomic_DNA"/>
</dbReference>
<proteinExistence type="predicted"/>
<dbReference type="GeneID" id="20082117"/>